<dbReference type="GeneID" id="27673762"/>
<organism evidence="4 5">
    <name type="scientific">Penicillium expansum</name>
    <name type="common">Blue mold rot fungus</name>
    <dbReference type="NCBI Taxonomy" id="27334"/>
    <lineage>
        <taxon>Eukaryota</taxon>
        <taxon>Fungi</taxon>
        <taxon>Dikarya</taxon>
        <taxon>Ascomycota</taxon>
        <taxon>Pezizomycotina</taxon>
        <taxon>Eurotiomycetes</taxon>
        <taxon>Eurotiomycetidae</taxon>
        <taxon>Eurotiales</taxon>
        <taxon>Aspergillaceae</taxon>
        <taxon>Penicillium</taxon>
    </lineage>
</organism>
<dbReference type="VEuPathDB" id="FungiDB:PEXP_054280"/>
<name>A0A0A2KFY7_PENEN</name>
<reference evidence="4 5" key="1">
    <citation type="journal article" date="2015" name="Mol. Plant Microbe Interact.">
        <title>Genome, transcriptome, and functional analyses of Penicillium expansum provide new insights into secondary metabolism and pathogenicity.</title>
        <authorList>
            <person name="Ballester A.R."/>
            <person name="Marcet-Houben M."/>
            <person name="Levin E."/>
            <person name="Sela N."/>
            <person name="Selma-Lazaro C."/>
            <person name="Carmona L."/>
            <person name="Wisniewski M."/>
            <person name="Droby S."/>
            <person name="Gonzalez-Candelas L."/>
            <person name="Gabaldon T."/>
        </authorList>
    </citation>
    <scope>NUCLEOTIDE SEQUENCE [LARGE SCALE GENOMIC DNA]</scope>
    <source>
        <strain evidence="4 5">MD-8</strain>
    </source>
</reference>
<proteinExistence type="predicted"/>
<evidence type="ECO:0000313" key="4">
    <source>
        <dbReference type="EMBL" id="KGO63265.1"/>
    </source>
</evidence>
<feature type="transmembrane region" description="Helical" evidence="2">
    <location>
        <begin position="46"/>
        <end position="69"/>
    </location>
</feature>
<feature type="compositionally biased region" description="Polar residues" evidence="1">
    <location>
        <begin position="174"/>
        <end position="192"/>
    </location>
</feature>
<accession>A0A0A2KFY7</accession>
<dbReference type="AlphaFoldDB" id="A0A0A2KFY7"/>
<evidence type="ECO:0000256" key="1">
    <source>
        <dbReference type="SAM" id="MobiDB-lite"/>
    </source>
</evidence>
<evidence type="ECO:0000259" key="3">
    <source>
        <dbReference type="Pfam" id="PF18142"/>
    </source>
</evidence>
<protein>
    <recommendedName>
        <fullName evidence="3">SMODS and SLOG-associating 2TM effector domain-containing protein</fullName>
    </recommendedName>
</protein>
<dbReference type="RefSeq" id="XP_016603697.1">
    <property type="nucleotide sequence ID" value="XM_016738343.1"/>
</dbReference>
<dbReference type="NCBIfam" id="NF033635">
    <property type="entry name" value="SLATT_fungal"/>
    <property type="match status" value="1"/>
</dbReference>
<keyword evidence="2" id="KW-0472">Membrane</keyword>
<dbReference type="Pfam" id="PF18142">
    <property type="entry name" value="SLATT_fungal"/>
    <property type="match status" value="1"/>
</dbReference>
<sequence length="209" mass="22939">MPEYHQQTPIDSSDESQIYLTYEAATSQLRRKLTRKGKEERFQYQLISIVFNLIAITQIILGAAITALGPSAGEHVLAITILGALNTSIAGLLALLKGRGLPERLRRNSIEIAKVLDIIQERTILLRYGNTQTSNDGISSHLQEAFRAYTSAQQIIDGNQPDTYTVGKKNHNSVAATDMNGSSSETTVTNEASGKRRQIDEEMGNVHAV</sequence>
<dbReference type="Proteomes" id="UP000030143">
    <property type="component" value="Unassembled WGS sequence"/>
</dbReference>
<comment type="caution">
    <text evidence="4">The sequence shown here is derived from an EMBL/GenBank/DDBJ whole genome shotgun (WGS) entry which is preliminary data.</text>
</comment>
<evidence type="ECO:0000313" key="5">
    <source>
        <dbReference type="Proteomes" id="UP000030143"/>
    </source>
</evidence>
<feature type="transmembrane region" description="Helical" evidence="2">
    <location>
        <begin position="75"/>
        <end position="96"/>
    </location>
</feature>
<dbReference type="InterPro" id="IPR041622">
    <property type="entry name" value="SLATT_fungi"/>
</dbReference>
<keyword evidence="2" id="KW-0812">Transmembrane</keyword>
<dbReference type="EMBL" id="JQFZ01000003">
    <property type="protein sequence ID" value="KGO63265.1"/>
    <property type="molecule type" value="Genomic_DNA"/>
</dbReference>
<feature type="domain" description="SMODS and SLOG-associating 2TM effector" evidence="3">
    <location>
        <begin position="34"/>
        <end position="153"/>
    </location>
</feature>
<keyword evidence="2" id="KW-1133">Transmembrane helix</keyword>
<keyword evidence="5" id="KW-1185">Reference proteome</keyword>
<dbReference type="PANTHER" id="PTHR38793">
    <property type="entry name" value="SLATT_FUNGAL DOMAIN-CONTAINING PROTEIN-RELATED"/>
    <property type="match status" value="1"/>
</dbReference>
<dbReference type="PANTHER" id="PTHR38793:SF3">
    <property type="entry name" value="SMODS AND SLOG-ASSOCIATING 2TM EFFECTOR DOMAIN-CONTAINING PROTEIN"/>
    <property type="match status" value="1"/>
</dbReference>
<gene>
    <name evidence="4" type="ORF">PEX2_010660</name>
</gene>
<dbReference type="HOGENOM" id="CLU_1434892_0_0_1"/>
<feature type="region of interest" description="Disordered" evidence="1">
    <location>
        <begin position="174"/>
        <end position="209"/>
    </location>
</feature>
<evidence type="ECO:0000256" key="2">
    <source>
        <dbReference type="SAM" id="Phobius"/>
    </source>
</evidence>